<dbReference type="SUPFAM" id="SSF51344">
    <property type="entry name" value="Epsilon subunit of F1F0-ATP synthase N-terminal domain"/>
    <property type="match status" value="1"/>
</dbReference>
<proteinExistence type="inferred from homology"/>
<keyword evidence="4" id="KW-0813">Transport</keyword>
<keyword evidence="6" id="KW-0472">Membrane</keyword>
<evidence type="ECO:0000256" key="6">
    <source>
        <dbReference type="ARBA" id="ARBA00023136"/>
    </source>
</evidence>
<evidence type="ECO:0000256" key="3">
    <source>
        <dbReference type="ARBA" id="ARBA00016960"/>
    </source>
</evidence>
<dbReference type="Pfam" id="PF02823">
    <property type="entry name" value="ATP-synt_DE_N"/>
    <property type="match status" value="1"/>
</dbReference>
<evidence type="ECO:0000256" key="2">
    <source>
        <dbReference type="ARBA" id="ARBA00005712"/>
    </source>
</evidence>
<dbReference type="InterPro" id="IPR036771">
    <property type="entry name" value="ATPsynth_dsu/esu_N"/>
</dbReference>
<dbReference type="InterPro" id="IPR020546">
    <property type="entry name" value="ATP_synth_F1_dsu/esu_N"/>
</dbReference>
<feature type="domain" description="Large ribosomal subunit protein mL59" evidence="9">
    <location>
        <begin position="172"/>
        <end position="297"/>
    </location>
</feature>
<evidence type="ECO:0000259" key="9">
    <source>
        <dbReference type="Pfam" id="PF18126"/>
    </source>
</evidence>
<evidence type="ECO:0000256" key="4">
    <source>
        <dbReference type="ARBA" id="ARBA00022448"/>
    </source>
</evidence>
<evidence type="ECO:0000313" key="12">
    <source>
        <dbReference type="Proteomes" id="UP000825434"/>
    </source>
</evidence>
<evidence type="ECO:0000256" key="7">
    <source>
        <dbReference type="ARBA" id="ARBA00031669"/>
    </source>
</evidence>
<feature type="domain" description="F1F0-ATP synthase subunit delta C-terminal" evidence="10">
    <location>
        <begin position="120"/>
        <end position="156"/>
    </location>
</feature>
<accession>A0ABX8IDA0</accession>
<comment type="similarity">
    <text evidence="2">Belongs to the ATPase epsilon chain family.</text>
</comment>
<dbReference type="PANTHER" id="PTHR28041:SF1">
    <property type="entry name" value="LARGE RIBOSOMAL SUBUNIT PROTEIN ML59"/>
    <property type="match status" value="1"/>
</dbReference>
<dbReference type="InterPro" id="IPR048938">
    <property type="entry name" value="ATPD_C_fung"/>
</dbReference>
<dbReference type="InterPro" id="IPR037507">
    <property type="entry name" value="Ribosomal_mL59"/>
</dbReference>
<feature type="domain" description="ATP synthase F1 complex delta/epsilon subunit N-terminal" evidence="8">
    <location>
        <begin position="31"/>
        <end position="111"/>
    </location>
</feature>
<sequence>MFRQSLRQVARQSTNVVRRTYATEASASDALKLSLALPHQTLYSESEVQQVNLPSVNGDLGILANHIPIVEQLRPGLLEIISKGGETEQYFVSGGIALVQPGNKLTISAIEAFKPEQFDVNEIKSLIADAQKRAASSDEVVVAEANIELEVLEALQHMSNLTAKEAFSKLPQKLHNFFIKFPPRPFAQYAEKPSTIKDPTMNPFLPNKNPETGRWHGAKYSLRRSADLIKMARKFGIQDLLPPLPNKKFYEDKYNQKNWMRGILRQKGQKWERTLPEKLEARKKAIEDMDNIILEARPTYRKRLAKREKNKRTWF</sequence>
<evidence type="ECO:0000259" key="8">
    <source>
        <dbReference type="Pfam" id="PF02823"/>
    </source>
</evidence>
<organism evidence="11 12">
    <name type="scientific">Candidozyma haemuli</name>
    <dbReference type="NCBI Taxonomy" id="45357"/>
    <lineage>
        <taxon>Eukaryota</taxon>
        <taxon>Fungi</taxon>
        <taxon>Dikarya</taxon>
        <taxon>Ascomycota</taxon>
        <taxon>Saccharomycotina</taxon>
        <taxon>Pichiomycetes</taxon>
        <taxon>Metschnikowiaceae</taxon>
        <taxon>Candidozyma</taxon>
    </lineage>
</organism>
<name>A0ABX8IDA0_9ASCO</name>
<evidence type="ECO:0000256" key="1">
    <source>
        <dbReference type="ARBA" id="ARBA00004370"/>
    </source>
</evidence>
<dbReference type="Gene3D" id="6.10.140.880">
    <property type="match status" value="1"/>
</dbReference>
<dbReference type="EMBL" id="CP076663">
    <property type="protein sequence ID" value="QWU88706.1"/>
    <property type="molecule type" value="Genomic_DNA"/>
</dbReference>
<dbReference type="InterPro" id="IPR001469">
    <property type="entry name" value="ATP_synth_F1_dsu/esu"/>
</dbReference>
<gene>
    <name evidence="11" type="ORF">CA3LBN_003014</name>
</gene>
<dbReference type="Proteomes" id="UP000825434">
    <property type="component" value="Chromosome 3"/>
</dbReference>
<dbReference type="HAMAP" id="MF_00530">
    <property type="entry name" value="ATP_synth_epsil_bac"/>
    <property type="match status" value="1"/>
</dbReference>
<reference evidence="11 12" key="1">
    <citation type="submission" date="2021-06" db="EMBL/GenBank/DDBJ databases">
        <title>Candida outbreak in Lebanon.</title>
        <authorList>
            <person name="Finianos M."/>
        </authorList>
    </citation>
    <scope>NUCLEOTIDE SEQUENCE [LARGE SCALE GENOMIC DNA]</scope>
    <source>
        <strain evidence="11">CA3LBN</strain>
    </source>
</reference>
<evidence type="ECO:0000259" key="10">
    <source>
        <dbReference type="Pfam" id="PF21334"/>
    </source>
</evidence>
<dbReference type="PANTHER" id="PTHR28041">
    <property type="entry name" value="54S RIBOSOMAL PROTEIN L25, MITOCHONDRIAL"/>
    <property type="match status" value="1"/>
</dbReference>
<dbReference type="Gene3D" id="2.60.15.10">
    <property type="entry name" value="F0F1 ATP synthase delta/epsilon subunit, N-terminal"/>
    <property type="match status" value="1"/>
</dbReference>
<dbReference type="InterPro" id="IPR040922">
    <property type="entry name" value="Ribosomal_mL59_dom"/>
</dbReference>
<evidence type="ECO:0000313" key="11">
    <source>
        <dbReference type="EMBL" id="QWU88706.1"/>
    </source>
</evidence>
<evidence type="ECO:0000256" key="5">
    <source>
        <dbReference type="ARBA" id="ARBA00023065"/>
    </source>
</evidence>
<dbReference type="Pfam" id="PF21334">
    <property type="entry name" value="ATPD_C_fung"/>
    <property type="match status" value="1"/>
</dbReference>
<dbReference type="Pfam" id="PF18126">
    <property type="entry name" value="Mitoc_mL59"/>
    <property type="match status" value="1"/>
</dbReference>
<dbReference type="CDD" id="cd12152">
    <property type="entry name" value="F1-ATPase_delta"/>
    <property type="match status" value="1"/>
</dbReference>
<comment type="subcellular location">
    <subcellularLocation>
        <location evidence="1">Membrane</location>
    </subcellularLocation>
</comment>
<keyword evidence="5" id="KW-0406">Ion transport</keyword>
<keyword evidence="12" id="KW-1185">Reference proteome</keyword>
<protein>
    <recommendedName>
        <fullName evidence="3">ATP synthase subunit delta, mitochondrial</fullName>
    </recommendedName>
    <alternativeName>
        <fullName evidence="7">F-ATPase delta subunit</fullName>
    </alternativeName>
</protein>